<keyword evidence="4" id="KW-0804">Transcription</keyword>
<name>A0A4R1K399_9GAMM</name>
<reference evidence="6 7" key="1">
    <citation type="submission" date="2019-03" db="EMBL/GenBank/DDBJ databases">
        <title>Genomic Encyclopedia of Type Strains, Phase IV (KMG-IV): sequencing the most valuable type-strain genomes for metagenomic binning, comparative biology and taxonomic classification.</title>
        <authorList>
            <person name="Goeker M."/>
        </authorList>
    </citation>
    <scope>NUCLEOTIDE SEQUENCE [LARGE SCALE GENOMIC DNA]</scope>
    <source>
        <strain evidence="6 7">DSM 18577</strain>
    </source>
</reference>
<keyword evidence="3" id="KW-0238">DNA-binding</keyword>
<evidence type="ECO:0000259" key="5">
    <source>
        <dbReference type="PROSITE" id="PS50931"/>
    </source>
</evidence>
<dbReference type="InterPro" id="IPR036390">
    <property type="entry name" value="WH_DNA-bd_sf"/>
</dbReference>
<comment type="caution">
    <text evidence="6">The sequence shown here is derived from an EMBL/GenBank/DDBJ whole genome shotgun (WGS) entry which is preliminary data.</text>
</comment>
<evidence type="ECO:0000313" key="7">
    <source>
        <dbReference type="Proteomes" id="UP000295565"/>
    </source>
</evidence>
<dbReference type="InterPro" id="IPR058163">
    <property type="entry name" value="LysR-type_TF_proteobact-type"/>
</dbReference>
<evidence type="ECO:0000256" key="4">
    <source>
        <dbReference type="ARBA" id="ARBA00023163"/>
    </source>
</evidence>
<dbReference type="OrthoDB" id="9110639at2"/>
<dbReference type="GO" id="GO:0003677">
    <property type="term" value="F:DNA binding"/>
    <property type="evidence" value="ECO:0007669"/>
    <property type="project" value="UniProtKB-KW"/>
</dbReference>
<comment type="similarity">
    <text evidence="1">Belongs to the LysR transcriptional regulatory family.</text>
</comment>
<evidence type="ECO:0000256" key="3">
    <source>
        <dbReference type="ARBA" id="ARBA00023125"/>
    </source>
</evidence>
<feature type="domain" description="HTH lysR-type" evidence="5">
    <location>
        <begin position="1"/>
        <end position="59"/>
    </location>
</feature>
<dbReference type="Pfam" id="PF03466">
    <property type="entry name" value="LysR_substrate"/>
    <property type="match status" value="1"/>
</dbReference>
<evidence type="ECO:0000256" key="2">
    <source>
        <dbReference type="ARBA" id="ARBA00023015"/>
    </source>
</evidence>
<gene>
    <name evidence="6" type="ORF">EV690_0682</name>
</gene>
<sequence length="307" mass="34874">MGQIEQMKIFVRVVESGSISEAARQLNMAKSMVSRQLSELEKDLGIVLAKRTTRRITLTDVGRHYYQQSLGIIDEVERLNQQTRQDGSQIAGPLHVAAPVSFGTLHLSAAVSAFVKKYPNIQLHLSLSDSQHHLVEEGIDVALRIAQLEDSSLKARYLTPIRFMLVASPDYLSQHGPMNTPEDLAGKDILHYSFQQSTRWHLYQGERSETVDYQAMFSADNGEILRDLAIAGQGVTMLPTFICWQAIVTGQLVNILSDYQPASLDAWLVYPNMRYQSRRARVFMDFLLERFSNNPYWDQALRHSRDC</sequence>
<dbReference type="Pfam" id="PF00126">
    <property type="entry name" value="HTH_1"/>
    <property type="match status" value="1"/>
</dbReference>
<dbReference type="Gene3D" id="1.10.10.10">
    <property type="entry name" value="Winged helix-like DNA-binding domain superfamily/Winged helix DNA-binding domain"/>
    <property type="match status" value="1"/>
</dbReference>
<dbReference type="PANTHER" id="PTHR30537">
    <property type="entry name" value="HTH-TYPE TRANSCRIPTIONAL REGULATOR"/>
    <property type="match status" value="1"/>
</dbReference>
<evidence type="ECO:0000256" key="1">
    <source>
        <dbReference type="ARBA" id="ARBA00009437"/>
    </source>
</evidence>
<evidence type="ECO:0000313" key="6">
    <source>
        <dbReference type="EMBL" id="TCK58554.1"/>
    </source>
</evidence>
<dbReference type="InterPro" id="IPR005119">
    <property type="entry name" value="LysR_subst-bd"/>
</dbReference>
<dbReference type="FunFam" id="1.10.10.10:FF:000001">
    <property type="entry name" value="LysR family transcriptional regulator"/>
    <property type="match status" value="1"/>
</dbReference>
<dbReference type="InterPro" id="IPR036388">
    <property type="entry name" value="WH-like_DNA-bd_sf"/>
</dbReference>
<keyword evidence="7" id="KW-1185">Reference proteome</keyword>
<dbReference type="RefSeq" id="WP_131911525.1">
    <property type="nucleotide sequence ID" value="NZ_OU594967.1"/>
</dbReference>
<dbReference type="PANTHER" id="PTHR30537:SF5">
    <property type="entry name" value="HTH-TYPE TRANSCRIPTIONAL ACTIVATOR TTDR-RELATED"/>
    <property type="match status" value="1"/>
</dbReference>
<protein>
    <submittedName>
        <fullName evidence="6">LysR family transcriptional regulator</fullName>
    </submittedName>
</protein>
<dbReference type="SUPFAM" id="SSF53850">
    <property type="entry name" value="Periplasmic binding protein-like II"/>
    <property type="match status" value="1"/>
</dbReference>
<keyword evidence="2" id="KW-0805">Transcription regulation</keyword>
<organism evidence="6 7">
    <name type="scientific">Celerinatantimonas diazotrophica</name>
    <dbReference type="NCBI Taxonomy" id="412034"/>
    <lineage>
        <taxon>Bacteria</taxon>
        <taxon>Pseudomonadati</taxon>
        <taxon>Pseudomonadota</taxon>
        <taxon>Gammaproteobacteria</taxon>
        <taxon>Celerinatantimonadaceae</taxon>
        <taxon>Celerinatantimonas</taxon>
    </lineage>
</organism>
<dbReference type="SUPFAM" id="SSF46785">
    <property type="entry name" value="Winged helix' DNA-binding domain"/>
    <property type="match status" value="1"/>
</dbReference>
<dbReference type="Proteomes" id="UP000295565">
    <property type="component" value="Unassembled WGS sequence"/>
</dbReference>
<accession>A0A4R1K399</accession>
<dbReference type="Gene3D" id="3.40.190.290">
    <property type="match status" value="1"/>
</dbReference>
<dbReference type="CDD" id="cd08422">
    <property type="entry name" value="PBP2_CrgA_like"/>
    <property type="match status" value="1"/>
</dbReference>
<dbReference type="PROSITE" id="PS50931">
    <property type="entry name" value="HTH_LYSR"/>
    <property type="match status" value="1"/>
</dbReference>
<dbReference type="InterPro" id="IPR000847">
    <property type="entry name" value="LysR_HTH_N"/>
</dbReference>
<dbReference type="GO" id="GO:0003700">
    <property type="term" value="F:DNA-binding transcription factor activity"/>
    <property type="evidence" value="ECO:0007669"/>
    <property type="project" value="InterPro"/>
</dbReference>
<dbReference type="FunFam" id="3.40.190.290:FF:000001">
    <property type="entry name" value="Transcriptional regulator, LysR family"/>
    <property type="match status" value="1"/>
</dbReference>
<proteinExistence type="inferred from homology"/>
<dbReference type="EMBL" id="SMGD01000011">
    <property type="protein sequence ID" value="TCK58554.1"/>
    <property type="molecule type" value="Genomic_DNA"/>
</dbReference>
<dbReference type="AlphaFoldDB" id="A0A4R1K399"/>